<dbReference type="Proteomes" id="UP000838763">
    <property type="component" value="Unassembled WGS sequence"/>
</dbReference>
<dbReference type="OrthoDB" id="437at2759"/>
<evidence type="ECO:0000313" key="10">
    <source>
        <dbReference type="EMBL" id="CAI4218593.1"/>
    </source>
</evidence>
<evidence type="ECO:0000256" key="8">
    <source>
        <dbReference type="ARBA" id="ARBA00023136"/>
    </source>
</evidence>
<evidence type="ECO:0000256" key="7">
    <source>
        <dbReference type="ARBA" id="ARBA00023128"/>
    </source>
</evidence>
<comment type="similarity">
    <text evidence="2">Belongs to the ATPase g subunit family.</text>
</comment>
<organism evidence="10 11">
    <name type="scientific">Parascedosporium putredinis</name>
    <dbReference type="NCBI Taxonomy" id="1442378"/>
    <lineage>
        <taxon>Eukaryota</taxon>
        <taxon>Fungi</taxon>
        <taxon>Dikarya</taxon>
        <taxon>Ascomycota</taxon>
        <taxon>Pezizomycotina</taxon>
        <taxon>Sordariomycetes</taxon>
        <taxon>Hypocreomycetidae</taxon>
        <taxon>Microascales</taxon>
        <taxon>Microascaceae</taxon>
        <taxon>Parascedosporium</taxon>
    </lineage>
</organism>
<reference evidence="10" key="1">
    <citation type="submission" date="2022-11" db="EMBL/GenBank/DDBJ databases">
        <authorList>
            <person name="Scott C."/>
            <person name="Bruce N."/>
        </authorList>
    </citation>
    <scope>NUCLEOTIDE SEQUENCE</scope>
</reference>
<evidence type="ECO:0000256" key="4">
    <source>
        <dbReference type="ARBA" id="ARBA00022547"/>
    </source>
</evidence>
<dbReference type="GO" id="GO:0031966">
    <property type="term" value="C:mitochondrial membrane"/>
    <property type="evidence" value="ECO:0007669"/>
    <property type="project" value="UniProtKB-SubCell"/>
</dbReference>
<evidence type="ECO:0000256" key="3">
    <source>
        <dbReference type="ARBA" id="ARBA00022448"/>
    </source>
</evidence>
<proteinExistence type="inferred from homology"/>
<dbReference type="GO" id="GO:0015078">
    <property type="term" value="F:proton transmembrane transporter activity"/>
    <property type="evidence" value="ECO:0007669"/>
    <property type="project" value="InterPro"/>
</dbReference>
<protein>
    <submittedName>
        <fullName evidence="10">Uncharacterized protein</fullName>
    </submittedName>
</protein>
<dbReference type="GO" id="GO:0015986">
    <property type="term" value="P:proton motive force-driven ATP synthesis"/>
    <property type="evidence" value="ECO:0007669"/>
    <property type="project" value="InterPro"/>
</dbReference>
<dbReference type="Pfam" id="PF04718">
    <property type="entry name" value="ATP-synt_G"/>
    <property type="match status" value="1"/>
</dbReference>
<keyword evidence="7" id="KW-0496">Mitochondrion</keyword>
<sequence length="196" mass="20447">MLARSAVRASVRRTPFTPARFQSTTTEKAAEAAKDTASKAAQGLSRVTSAAGPAISGAAKGVAGALGKVGGRTGKVVGFVEKQVPFVVYYSKVVAEVSRIVFRGQKMNPPSPATFQSFYESAWQSIRQPNKIADSVAQTVKSASQKPAGYVPGLSNAQLIAGGVVFAECLGFFTVGEIIGRFKLVGYHGEASAAHH</sequence>
<dbReference type="AlphaFoldDB" id="A0A9P1MFA6"/>
<accession>A0A9P1MFA6</accession>
<evidence type="ECO:0000313" key="11">
    <source>
        <dbReference type="Proteomes" id="UP000838763"/>
    </source>
</evidence>
<gene>
    <name evidence="10" type="ORF">PPNO1_LOCUS8172</name>
</gene>
<evidence type="ECO:0000256" key="2">
    <source>
        <dbReference type="ARBA" id="ARBA00005699"/>
    </source>
</evidence>
<dbReference type="InterPro" id="IPR006808">
    <property type="entry name" value="ATP_synth_F0_gsu_mt"/>
</dbReference>
<keyword evidence="5" id="KW-0375">Hydrogen ion transport</keyword>
<dbReference type="EMBL" id="CALLCH030000018">
    <property type="protein sequence ID" value="CAI4218593.1"/>
    <property type="molecule type" value="Genomic_DNA"/>
</dbReference>
<dbReference type="GO" id="GO:0045259">
    <property type="term" value="C:proton-transporting ATP synthase complex"/>
    <property type="evidence" value="ECO:0007669"/>
    <property type="project" value="UniProtKB-KW"/>
</dbReference>
<comment type="caution">
    <text evidence="10">The sequence shown here is derived from an EMBL/GenBank/DDBJ whole genome shotgun (WGS) entry which is preliminary data.</text>
</comment>
<name>A0A9P1MFA6_9PEZI</name>
<keyword evidence="3" id="KW-0813">Transport</keyword>
<evidence type="ECO:0000256" key="9">
    <source>
        <dbReference type="ARBA" id="ARBA00023310"/>
    </source>
</evidence>
<keyword evidence="9" id="KW-0066">ATP synthesis</keyword>
<evidence type="ECO:0000256" key="6">
    <source>
        <dbReference type="ARBA" id="ARBA00023065"/>
    </source>
</evidence>
<comment type="subcellular location">
    <subcellularLocation>
        <location evidence="1">Mitochondrion membrane</location>
    </subcellularLocation>
</comment>
<keyword evidence="6" id="KW-0406">Ion transport</keyword>
<keyword evidence="11" id="KW-1185">Reference proteome</keyword>
<keyword evidence="8" id="KW-0472">Membrane</keyword>
<evidence type="ECO:0000256" key="5">
    <source>
        <dbReference type="ARBA" id="ARBA00022781"/>
    </source>
</evidence>
<keyword evidence="4" id="KW-0138">CF(0)</keyword>
<evidence type="ECO:0000256" key="1">
    <source>
        <dbReference type="ARBA" id="ARBA00004325"/>
    </source>
</evidence>